<organism evidence="2 3">
    <name type="scientific">Ectocarpus siliculosus</name>
    <name type="common">Brown alga</name>
    <name type="synonym">Conferva siliculosa</name>
    <dbReference type="NCBI Taxonomy" id="2880"/>
    <lineage>
        <taxon>Eukaryota</taxon>
        <taxon>Sar</taxon>
        <taxon>Stramenopiles</taxon>
        <taxon>Ochrophyta</taxon>
        <taxon>PX clade</taxon>
        <taxon>Phaeophyceae</taxon>
        <taxon>Ectocarpales</taxon>
        <taxon>Ectocarpaceae</taxon>
        <taxon>Ectocarpus</taxon>
    </lineage>
</organism>
<proteinExistence type="predicted"/>
<feature type="region of interest" description="Disordered" evidence="1">
    <location>
        <begin position="158"/>
        <end position="254"/>
    </location>
</feature>
<dbReference type="InParanoid" id="D7FHW9"/>
<evidence type="ECO:0008006" key="4">
    <source>
        <dbReference type="Google" id="ProtNLM"/>
    </source>
</evidence>
<feature type="region of interest" description="Disordered" evidence="1">
    <location>
        <begin position="364"/>
        <end position="411"/>
    </location>
</feature>
<dbReference type="Proteomes" id="UP000002630">
    <property type="component" value="Linkage Group LG26"/>
</dbReference>
<accession>D7FHW9</accession>
<evidence type="ECO:0000256" key="1">
    <source>
        <dbReference type="SAM" id="MobiDB-lite"/>
    </source>
</evidence>
<dbReference type="EMBL" id="FN649751">
    <property type="protein sequence ID" value="CBJ48980.1"/>
    <property type="molecule type" value="Genomic_DNA"/>
</dbReference>
<feature type="compositionally biased region" description="Low complexity" evidence="1">
    <location>
        <begin position="369"/>
        <end position="380"/>
    </location>
</feature>
<keyword evidence="3" id="KW-1185">Reference proteome</keyword>
<feature type="compositionally biased region" description="Basic and acidic residues" evidence="1">
    <location>
        <begin position="395"/>
        <end position="411"/>
    </location>
</feature>
<dbReference type="AlphaFoldDB" id="D7FHW9"/>
<evidence type="ECO:0000313" key="3">
    <source>
        <dbReference type="Proteomes" id="UP000002630"/>
    </source>
</evidence>
<feature type="compositionally biased region" description="Basic and acidic residues" evidence="1">
    <location>
        <begin position="31"/>
        <end position="41"/>
    </location>
</feature>
<dbReference type="OrthoDB" id="529273at2759"/>
<feature type="compositionally biased region" description="Low complexity" evidence="1">
    <location>
        <begin position="192"/>
        <end position="213"/>
    </location>
</feature>
<sequence length="688" mass="75683">MPPLHDYRSGRDEYLLHISGPFDPALPARLRPRDVPGRAEPKGSSWASDPVGATSLPVHAGELGGAEGSNRHIHVAPKLPRNATVYIVAPHEEFVPNLIPMTFFLLLLAFTDGTARTAEVLPRRALAQLAIAGDVLVLDNNGVESYVYDSSLPVFQRTQRYQPGERQATRPSRKLTKLSGDSGEDEESPRNAAAASADEAAAAGDSDSATTARRAGRGGNGGVAERHRRRQLLHGQAPGGSRAADTSNASSGNHLRVLERNYNWEDGEGTRRLAWAPLRDGENGGGVRGGDGGWGREEPVGREAKVYGDGDASVVFDVDVRGEHTGEPTVGGEVAARRALGVAESLAAGMAAGQQLDHGSTAYRDDSQAARAAEASTTAADPNAIDQAAGASLSRRGEAGAQQHERRDDARRAEYQYAARAEAEEVEGPEFFPLPTLAGQRQQPRTRPCACARYIGEFGAAPVERGYWFREEKVENTRARIDALCGDVYRRRQEGRHAAEKEGGDGRESSRKRRQRLVIYQRNDNRRLLSLDDNVAVFQHLLGPTWEVVQIVHDNAHEPCWLYSQLMDADMLLTPHGFQSMLLLFLPPGATILEVFPYKYWKEGYAPLAKEWGVRHEHIMSRPVSWEKRLALFFVPLERCMKSIHCRKWSRSADVRLEEHHLRQIAKAAKQASKRKREFLPPLAPPGQ</sequence>
<evidence type="ECO:0000313" key="2">
    <source>
        <dbReference type="EMBL" id="CBJ48980.1"/>
    </source>
</evidence>
<gene>
    <name evidence="2" type="ORF">Esi_0115_0017</name>
</gene>
<name>D7FHW9_ECTSI</name>
<reference evidence="2 3" key="1">
    <citation type="journal article" date="2010" name="Nature">
        <title>The Ectocarpus genome and the independent evolution of multicellularity in brown algae.</title>
        <authorList>
            <person name="Cock J.M."/>
            <person name="Sterck L."/>
            <person name="Rouze P."/>
            <person name="Scornet D."/>
            <person name="Allen A.E."/>
            <person name="Amoutzias G."/>
            <person name="Anthouard V."/>
            <person name="Artiguenave F."/>
            <person name="Aury J.M."/>
            <person name="Badger J.H."/>
            <person name="Beszteri B."/>
            <person name="Billiau K."/>
            <person name="Bonnet E."/>
            <person name="Bothwell J.H."/>
            <person name="Bowler C."/>
            <person name="Boyen C."/>
            <person name="Brownlee C."/>
            <person name="Carrano C.J."/>
            <person name="Charrier B."/>
            <person name="Cho G.Y."/>
            <person name="Coelho S.M."/>
            <person name="Collen J."/>
            <person name="Corre E."/>
            <person name="Da Silva C."/>
            <person name="Delage L."/>
            <person name="Delaroque N."/>
            <person name="Dittami S.M."/>
            <person name="Doulbeau S."/>
            <person name="Elias M."/>
            <person name="Farnham G."/>
            <person name="Gachon C.M."/>
            <person name="Gschloessl B."/>
            <person name="Heesch S."/>
            <person name="Jabbari K."/>
            <person name="Jubin C."/>
            <person name="Kawai H."/>
            <person name="Kimura K."/>
            <person name="Kloareg B."/>
            <person name="Kupper F.C."/>
            <person name="Lang D."/>
            <person name="Le Bail A."/>
            <person name="Leblanc C."/>
            <person name="Lerouge P."/>
            <person name="Lohr M."/>
            <person name="Lopez P.J."/>
            <person name="Martens C."/>
            <person name="Maumus F."/>
            <person name="Michel G."/>
            <person name="Miranda-Saavedra D."/>
            <person name="Morales J."/>
            <person name="Moreau H."/>
            <person name="Motomura T."/>
            <person name="Nagasato C."/>
            <person name="Napoli C.A."/>
            <person name="Nelson D.R."/>
            <person name="Nyvall-Collen P."/>
            <person name="Peters A.F."/>
            <person name="Pommier C."/>
            <person name="Potin P."/>
            <person name="Poulain J."/>
            <person name="Quesneville H."/>
            <person name="Read B."/>
            <person name="Rensing S.A."/>
            <person name="Ritter A."/>
            <person name="Rousvoal S."/>
            <person name="Samanta M."/>
            <person name="Samson G."/>
            <person name="Schroeder D.C."/>
            <person name="Segurens B."/>
            <person name="Strittmatter M."/>
            <person name="Tonon T."/>
            <person name="Tregear J.W."/>
            <person name="Valentin K."/>
            <person name="von Dassow P."/>
            <person name="Yamagishi T."/>
            <person name="Van de Peer Y."/>
            <person name="Wincker P."/>
        </authorList>
    </citation>
    <scope>NUCLEOTIDE SEQUENCE [LARGE SCALE GENOMIC DNA]</scope>
    <source>
        <strain evidence="3">Ec32 / CCAP1310/4</strain>
    </source>
</reference>
<feature type="compositionally biased region" description="Polar residues" evidence="1">
    <location>
        <begin position="244"/>
        <end position="253"/>
    </location>
</feature>
<protein>
    <recommendedName>
        <fullName evidence="4">Glycosyltransferase</fullName>
    </recommendedName>
</protein>
<dbReference type="EMBL" id="FN647841">
    <property type="protein sequence ID" value="CBJ48980.1"/>
    <property type="molecule type" value="Genomic_DNA"/>
</dbReference>
<feature type="region of interest" description="Disordered" evidence="1">
    <location>
        <begin position="27"/>
        <end position="52"/>
    </location>
</feature>